<dbReference type="SUPFAM" id="SSF56112">
    <property type="entry name" value="Protein kinase-like (PK-like)"/>
    <property type="match status" value="1"/>
</dbReference>
<evidence type="ECO:0000259" key="12">
    <source>
        <dbReference type="PROSITE" id="PS50011"/>
    </source>
</evidence>
<evidence type="ECO:0000256" key="11">
    <source>
        <dbReference type="RuleBase" id="RU000304"/>
    </source>
</evidence>
<sequence>MGKRRLVEGNLYTYEILKRLGQGAFGEVSSARVLETGQIVAIKRIPIRALEGLPNNVIREYKSLQLIEHRNVVTLHDVFPKGQALYLVQEFCVTDLSHVIKRQRRSIPDAIIKGLFRQILFGLQALHSKGIVHRDIKPSNVLLSLTGVAKIGDLGLARPLDEQTRPNYTHTVATRWYRAPELLYGSRTYGSSVDTWSAGLVLAELFALSPLVAGDSDINQLNLTLQTFGDMEPKWPGVKSLPDYGKVSFPSSSGIPLDQLLPSAPPDAIALLSKLLAYDPDSRPSLDEALNAPYFVLDPAPANERTIAMWMARTLAAAEAVDAAAAQAAAAVNACW</sequence>
<dbReference type="GO" id="GO:0005524">
    <property type="term" value="F:ATP binding"/>
    <property type="evidence" value="ECO:0007669"/>
    <property type="project" value="UniProtKB-UniRule"/>
</dbReference>
<evidence type="ECO:0000256" key="2">
    <source>
        <dbReference type="ARBA" id="ARBA00012425"/>
    </source>
</evidence>
<evidence type="ECO:0000256" key="3">
    <source>
        <dbReference type="ARBA" id="ARBA00022527"/>
    </source>
</evidence>
<evidence type="ECO:0000313" key="13">
    <source>
        <dbReference type="EMBL" id="CAD8772197.1"/>
    </source>
</evidence>
<dbReference type="InterPro" id="IPR000719">
    <property type="entry name" value="Prot_kinase_dom"/>
</dbReference>
<keyword evidence="6" id="KW-0418">Kinase</keyword>
<evidence type="ECO:0000256" key="6">
    <source>
        <dbReference type="ARBA" id="ARBA00022777"/>
    </source>
</evidence>
<keyword evidence="3 11" id="KW-0723">Serine/threonine-protein kinase</keyword>
<evidence type="ECO:0000256" key="10">
    <source>
        <dbReference type="PROSITE-ProRule" id="PRU10141"/>
    </source>
</evidence>
<comment type="catalytic activity">
    <reaction evidence="8">
        <text>L-threonyl-[protein] + ATP = O-phospho-L-threonyl-[protein] + ADP + H(+)</text>
        <dbReference type="Rhea" id="RHEA:46608"/>
        <dbReference type="Rhea" id="RHEA-COMP:11060"/>
        <dbReference type="Rhea" id="RHEA-COMP:11605"/>
        <dbReference type="ChEBI" id="CHEBI:15378"/>
        <dbReference type="ChEBI" id="CHEBI:30013"/>
        <dbReference type="ChEBI" id="CHEBI:30616"/>
        <dbReference type="ChEBI" id="CHEBI:61977"/>
        <dbReference type="ChEBI" id="CHEBI:456216"/>
        <dbReference type="EC" id="2.7.11.22"/>
    </reaction>
</comment>
<dbReference type="EMBL" id="HBFM01013782">
    <property type="protein sequence ID" value="CAD8772197.1"/>
    <property type="molecule type" value="Transcribed_RNA"/>
</dbReference>
<evidence type="ECO:0000256" key="9">
    <source>
        <dbReference type="ARBA" id="ARBA00048367"/>
    </source>
</evidence>
<dbReference type="Pfam" id="PF00069">
    <property type="entry name" value="Pkinase"/>
    <property type="match status" value="1"/>
</dbReference>
<keyword evidence="5 10" id="KW-0547">Nucleotide-binding</keyword>
<dbReference type="FunFam" id="1.10.510.10:FF:000624">
    <property type="entry name" value="Mitogen-activated protein kinase"/>
    <property type="match status" value="1"/>
</dbReference>
<evidence type="ECO:0000256" key="4">
    <source>
        <dbReference type="ARBA" id="ARBA00022679"/>
    </source>
</evidence>
<evidence type="ECO:0000256" key="7">
    <source>
        <dbReference type="ARBA" id="ARBA00022840"/>
    </source>
</evidence>
<feature type="domain" description="Protein kinase" evidence="12">
    <location>
        <begin position="14"/>
        <end position="295"/>
    </location>
</feature>
<reference evidence="13" key="1">
    <citation type="submission" date="2021-01" db="EMBL/GenBank/DDBJ databases">
        <authorList>
            <person name="Corre E."/>
            <person name="Pelletier E."/>
            <person name="Niang G."/>
            <person name="Scheremetjew M."/>
            <person name="Finn R."/>
            <person name="Kale V."/>
            <person name="Holt S."/>
            <person name="Cochrane G."/>
            <person name="Meng A."/>
            <person name="Brown T."/>
            <person name="Cohen L."/>
        </authorList>
    </citation>
    <scope>NUCLEOTIDE SEQUENCE</scope>
    <source>
        <strain evidence="13">SAG 63-3</strain>
    </source>
</reference>
<dbReference type="PANTHER" id="PTHR24056">
    <property type="entry name" value="CELL DIVISION PROTEIN KINASE"/>
    <property type="match status" value="1"/>
</dbReference>
<evidence type="ECO:0000256" key="1">
    <source>
        <dbReference type="ARBA" id="ARBA00006485"/>
    </source>
</evidence>
<dbReference type="AlphaFoldDB" id="A0A7S0YC85"/>
<dbReference type="PANTHER" id="PTHR24056:SF171">
    <property type="entry name" value="CYCLIN-DEPENDENT KINASE 20"/>
    <property type="match status" value="1"/>
</dbReference>
<dbReference type="Gene3D" id="1.10.510.10">
    <property type="entry name" value="Transferase(Phosphotransferase) domain 1"/>
    <property type="match status" value="1"/>
</dbReference>
<dbReference type="InterPro" id="IPR008271">
    <property type="entry name" value="Ser/Thr_kinase_AS"/>
</dbReference>
<proteinExistence type="inferred from homology"/>
<dbReference type="GO" id="GO:0005634">
    <property type="term" value="C:nucleus"/>
    <property type="evidence" value="ECO:0007669"/>
    <property type="project" value="TreeGrafter"/>
</dbReference>
<dbReference type="PROSITE" id="PS50011">
    <property type="entry name" value="PROTEIN_KINASE_DOM"/>
    <property type="match status" value="1"/>
</dbReference>
<accession>A0A7S0YC85</accession>
<gene>
    <name evidence="13" type="ORF">PPAR00522_LOCUS8602</name>
</gene>
<organism evidence="13">
    <name type="scientific">Polytomella parva</name>
    <dbReference type="NCBI Taxonomy" id="51329"/>
    <lineage>
        <taxon>Eukaryota</taxon>
        <taxon>Viridiplantae</taxon>
        <taxon>Chlorophyta</taxon>
        <taxon>core chlorophytes</taxon>
        <taxon>Chlorophyceae</taxon>
        <taxon>CS clade</taxon>
        <taxon>Chlamydomonadales</taxon>
        <taxon>Chlamydomonadaceae</taxon>
        <taxon>Polytomella</taxon>
    </lineage>
</organism>
<feature type="binding site" evidence="10">
    <location>
        <position position="43"/>
    </location>
    <ligand>
        <name>ATP</name>
        <dbReference type="ChEBI" id="CHEBI:30616"/>
    </ligand>
</feature>
<comment type="similarity">
    <text evidence="1">Belongs to the protein kinase superfamily. CMGC Ser/Thr protein kinase family. CDC2/CDKX subfamily.</text>
</comment>
<dbReference type="InterPro" id="IPR050108">
    <property type="entry name" value="CDK"/>
</dbReference>
<protein>
    <recommendedName>
        <fullName evidence="2">cyclin-dependent kinase</fullName>
        <ecNumber evidence="2">2.7.11.22</ecNumber>
    </recommendedName>
</protein>
<name>A0A7S0YC85_9CHLO</name>
<dbReference type="InterPro" id="IPR011009">
    <property type="entry name" value="Kinase-like_dom_sf"/>
</dbReference>
<comment type="catalytic activity">
    <reaction evidence="9">
        <text>L-seryl-[protein] + ATP = O-phospho-L-seryl-[protein] + ADP + H(+)</text>
        <dbReference type="Rhea" id="RHEA:17989"/>
        <dbReference type="Rhea" id="RHEA-COMP:9863"/>
        <dbReference type="Rhea" id="RHEA-COMP:11604"/>
        <dbReference type="ChEBI" id="CHEBI:15378"/>
        <dbReference type="ChEBI" id="CHEBI:29999"/>
        <dbReference type="ChEBI" id="CHEBI:30616"/>
        <dbReference type="ChEBI" id="CHEBI:83421"/>
        <dbReference type="ChEBI" id="CHEBI:456216"/>
        <dbReference type="EC" id="2.7.11.22"/>
    </reaction>
</comment>
<dbReference type="EC" id="2.7.11.22" evidence="2"/>
<dbReference type="InterPro" id="IPR017441">
    <property type="entry name" value="Protein_kinase_ATP_BS"/>
</dbReference>
<keyword evidence="7 10" id="KW-0067">ATP-binding</keyword>
<dbReference type="Gene3D" id="3.30.200.20">
    <property type="entry name" value="Phosphorylase Kinase, domain 1"/>
    <property type="match status" value="1"/>
</dbReference>
<keyword evidence="4" id="KW-0808">Transferase</keyword>
<evidence type="ECO:0000256" key="5">
    <source>
        <dbReference type="ARBA" id="ARBA00022741"/>
    </source>
</evidence>
<evidence type="ECO:0000256" key="8">
    <source>
        <dbReference type="ARBA" id="ARBA00047811"/>
    </source>
</evidence>
<dbReference type="PROSITE" id="PS00107">
    <property type="entry name" value="PROTEIN_KINASE_ATP"/>
    <property type="match status" value="1"/>
</dbReference>
<dbReference type="PROSITE" id="PS00108">
    <property type="entry name" value="PROTEIN_KINASE_ST"/>
    <property type="match status" value="1"/>
</dbReference>
<dbReference type="SMART" id="SM00220">
    <property type="entry name" value="S_TKc"/>
    <property type="match status" value="1"/>
</dbReference>
<dbReference type="GO" id="GO:0004693">
    <property type="term" value="F:cyclin-dependent protein serine/threonine kinase activity"/>
    <property type="evidence" value="ECO:0007669"/>
    <property type="project" value="UniProtKB-EC"/>
</dbReference>